<feature type="transmembrane region" description="Helical" evidence="1">
    <location>
        <begin position="32"/>
        <end position="50"/>
    </location>
</feature>
<feature type="transmembrane region" description="Helical" evidence="1">
    <location>
        <begin position="57"/>
        <end position="77"/>
    </location>
</feature>
<dbReference type="KEGG" id="aun:AWM73_06140"/>
<dbReference type="Proteomes" id="UP000594771">
    <property type="component" value="Chromosome"/>
</dbReference>
<dbReference type="GeneID" id="35767112"/>
<name>A0A0X8FGJ7_9LACT</name>
<protein>
    <submittedName>
        <fullName evidence="3">TraX protein</fullName>
    </submittedName>
</protein>
<evidence type="ECO:0000256" key="1">
    <source>
        <dbReference type="SAM" id="Phobius"/>
    </source>
</evidence>
<gene>
    <name evidence="3" type="ORF">I6G68_03895</name>
    <name evidence="2" type="ORF">ODY43_07505</name>
</gene>
<keyword evidence="1" id="KW-0472">Membrane</keyword>
<reference evidence="2" key="2">
    <citation type="submission" date="2022-09" db="EMBL/GenBank/DDBJ databases">
        <title>Aerococcus urinae taxonomy study.</title>
        <authorList>
            <person name="Christensen J."/>
            <person name="Senneby E."/>
        </authorList>
    </citation>
    <scope>NUCLEOTIDE SEQUENCE</scope>
    <source>
        <strain evidence="2">NLD-066-U95</strain>
    </source>
</reference>
<accession>A0A0X8FGJ7</accession>
<reference evidence="3 4" key="1">
    <citation type="submission" date="2020-12" db="EMBL/GenBank/DDBJ databases">
        <title>FDA dAtabase for Regulatory Grade micrObial Sequences (FDA-ARGOS): Supporting development and validation of Infectious Disease Dx tests.</title>
        <authorList>
            <person name="Sproer C."/>
            <person name="Gronow S."/>
            <person name="Severitt S."/>
            <person name="Schroder I."/>
            <person name="Tallon L."/>
            <person name="Sadzewicz L."/>
            <person name="Zhao X."/>
            <person name="Boylan J."/>
            <person name="Ott S."/>
            <person name="Bowen H."/>
            <person name="Vavikolanu K."/>
            <person name="Mehta A."/>
            <person name="Aluvathingal J."/>
            <person name="Nadendla S."/>
            <person name="Lowell S."/>
            <person name="Myers T."/>
            <person name="Yan Y."/>
            <person name="Sichtig H."/>
        </authorList>
    </citation>
    <scope>NUCLEOTIDE SEQUENCE [LARGE SCALE GENOMIC DNA]</scope>
    <source>
        <strain evidence="3 4">FDAARGOS_911</strain>
    </source>
</reference>
<sequence length="79" mass="8994">MNKSRRQALLMTALSLIYATYQLQKPADQLTGYHLFLGHLIPIVATIFALNEKKAGLKWTLVAINLILLAIMVYVFWMS</sequence>
<dbReference type="RefSeq" id="WP_060778551.1">
    <property type="nucleotide sequence ID" value="NZ_CAJHLF010000007.1"/>
</dbReference>
<dbReference type="Proteomes" id="UP001069145">
    <property type="component" value="Unassembled WGS sequence"/>
</dbReference>
<evidence type="ECO:0000313" key="4">
    <source>
        <dbReference type="Proteomes" id="UP000594771"/>
    </source>
</evidence>
<evidence type="ECO:0000313" key="3">
    <source>
        <dbReference type="EMBL" id="QPS02210.1"/>
    </source>
</evidence>
<dbReference type="EMBL" id="CP065662">
    <property type="protein sequence ID" value="QPS02210.1"/>
    <property type="molecule type" value="Genomic_DNA"/>
</dbReference>
<dbReference type="EMBL" id="JAOTML010000009">
    <property type="protein sequence ID" value="MCY3053832.1"/>
    <property type="molecule type" value="Genomic_DNA"/>
</dbReference>
<keyword evidence="5" id="KW-1185">Reference proteome</keyword>
<dbReference type="AlphaFoldDB" id="A0A0X8FGJ7"/>
<evidence type="ECO:0000313" key="5">
    <source>
        <dbReference type="Proteomes" id="UP001069145"/>
    </source>
</evidence>
<keyword evidence="1" id="KW-1133">Transmembrane helix</keyword>
<dbReference type="OrthoDB" id="2136439at2"/>
<proteinExistence type="predicted"/>
<organism evidence="3 4">
    <name type="scientific">Aerococcus urinae</name>
    <dbReference type="NCBI Taxonomy" id="1376"/>
    <lineage>
        <taxon>Bacteria</taxon>
        <taxon>Bacillati</taxon>
        <taxon>Bacillota</taxon>
        <taxon>Bacilli</taxon>
        <taxon>Lactobacillales</taxon>
        <taxon>Aerococcaceae</taxon>
        <taxon>Aerococcus</taxon>
    </lineage>
</organism>
<evidence type="ECO:0000313" key="2">
    <source>
        <dbReference type="EMBL" id="MCY3053832.1"/>
    </source>
</evidence>
<keyword evidence="1" id="KW-0812">Transmembrane</keyword>